<keyword evidence="2" id="KW-1185">Reference proteome</keyword>
<organism evidence="1 2">
    <name type="scientific">Nonomuraea composti</name>
    <dbReference type="NCBI Taxonomy" id="2720023"/>
    <lineage>
        <taxon>Bacteria</taxon>
        <taxon>Bacillati</taxon>
        <taxon>Actinomycetota</taxon>
        <taxon>Actinomycetes</taxon>
        <taxon>Streptosporangiales</taxon>
        <taxon>Streptosporangiaceae</taxon>
        <taxon>Nonomuraea</taxon>
    </lineage>
</organism>
<protein>
    <submittedName>
        <fullName evidence="1">Uncharacterized protein</fullName>
    </submittedName>
</protein>
<accession>A0ABX1B973</accession>
<reference evidence="1 2" key="1">
    <citation type="submission" date="2020-03" db="EMBL/GenBank/DDBJ databases">
        <title>WGS of actinomycetes isolated from Thailand.</title>
        <authorList>
            <person name="Thawai C."/>
        </authorList>
    </citation>
    <scope>NUCLEOTIDE SEQUENCE [LARGE SCALE GENOMIC DNA]</scope>
    <source>
        <strain evidence="1 2">FMUSA5-5</strain>
    </source>
</reference>
<name>A0ABX1B973_9ACTN</name>
<dbReference type="EMBL" id="JAATEP010000026">
    <property type="protein sequence ID" value="NJP94091.1"/>
    <property type="molecule type" value="Genomic_DNA"/>
</dbReference>
<dbReference type="Proteomes" id="UP000696294">
    <property type="component" value="Unassembled WGS sequence"/>
</dbReference>
<evidence type="ECO:0000313" key="1">
    <source>
        <dbReference type="EMBL" id="NJP94091.1"/>
    </source>
</evidence>
<gene>
    <name evidence="1" type="ORF">HCN51_32435</name>
</gene>
<proteinExistence type="predicted"/>
<evidence type="ECO:0000313" key="2">
    <source>
        <dbReference type="Proteomes" id="UP000696294"/>
    </source>
</evidence>
<sequence>MEPTEKTDYENAARQALHQGDVGAAQVWATLHQAEVLRQGLEKLEEAVHALAMRP</sequence>
<dbReference type="RefSeq" id="WP_168014688.1">
    <property type="nucleotide sequence ID" value="NZ_JAATEP010000026.1"/>
</dbReference>
<comment type="caution">
    <text evidence="1">The sequence shown here is derived from an EMBL/GenBank/DDBJ whole genome shotgun (WGS) entry which is preliminary data.</text>
</comment>